<keyword evidence="3" id="KW-0804">Transcription</keyword>
<name>A0A495IKM5_9MICO</name>
<dbReference type="AlphaFoldDB" id="A0A495IKM5"/>
<dbReference type="CDD" id="cd00090">
    <property type="entry name" value="HTH_ARSR"/>
    <property type="match status" value="1"/>
</dbReference>
<dbReference type="GO" id="GO:0003677">
    <property type="term" value="F:DNA binding"/>
    <property type="evidence" value="ECO:0007669"/>
    <property type="project" value="UniProtKB-KW"/>
</dbReference>
<dbReference type="Proteomes" id="UP000280008">
    <property type="component" value="Unassembled WGS sequence"/>
</dbReference>
<sequence length="156" mass="16946">MFSDRGYAGAMADAGPGPDMTTWPTGRLLSMASRLVEHTWIERLAEAGLTHAGLIALDLLQPGPASQRDLATRARVQEQTMSRTLERLERDGLVSRAQDPADRRRTLVASTPAGTTAWAAARTLETEVFPRSADPDAFRAELLAVIHALSAERWPG</sequence>
<dbReference type="InterPro" id="IPR036388">
    <property type="entry name" value="WH-like_DNA-bd_sf"/>
</dbReference>
<keyword evidence="1" id="KW-0805">Transcription regulation</keyword>
<dbReference type="GO" id="GO:0003700">
    <property type="term" value="F:DNA-binding transcription factor activity"/>
    <property type="evidence" value="ECO:0007669"/>
    <property type="project" value="InterPro"/>
</dbReference>
<dbReference type="GO" id="GO:0006950">
    <property type="term" value="P:response to stress"/>
    <property type="evidence" value="ECO:0007669"/>
    <property type="project" value="TreeGrafter"/>
</dbReference>
<dbReference type="Pfam" id="PF01047">
    <property type="entry name" value="MarR"/>
    <property type="match status" value="1"/>
</dbReference>
<comment type="caution">
    <text evidence="5">The sequence shown here is derived from an EMBL/GenBank/DDBJ whole genome shotgun (WGS) entry which is preliminary data.</text>
</comment>
<proteinExistence type="predicted"/>
<dbReference type="InterPro" id="IPR023187">
    <property type="entry name" value="Tscrpt_reg_MarR-type_CS"/>
</dbReference>
<keyword evidence="2 5" id="KW-0238">DNA-binding</keyword>
<protein>
    <submittedName>
        <fullName evidence="5">DNA-binding MarR family transcriptional regulator</fullName>
    </submittedName>
</protein>
<dbReference type="InterPro" id="IPR036390">
    <property type="entry name" value="WH_DNA-bd_sf"/>
</dbReference>
<accession>A0A495IKM5</accession>
<evidence type="ECO:0000256" key="3">
    <source>
        <dbReference type="ARBA" id="ARBA00023163"/>
    </source>
</evidence>
<dbReference type="SUPFAM" id="SSF46785">
    <property type="entry name" value="Winged helix' DNA-binding domain"/>
    <property type="match status" value="1"/>
</dbReference>
<evidence type="ECO:0000259" key="4">
    <source>
        <dbReference type="PROSITE" id="PS50995"/>
    </source>
</evidence>
<gene>
    <name evidence="5" type="ORF">C8E83_3670</name>
</gene>
<dbReference type="InterPro" id="IPR011991">
    <property type="entry name" value="ArsR-like_HTH"/>
</dbReference>
<organism evidence="5 6">
    <name type="scientific">Frondihabitans australicus</name>
    <dbReference type="NCBI Taxonomy" id="386892"/>
    <lineage>
        <taxon>Bacteria</taxon>
        <taxon>Bacillati</taxon>
        <taxon>Actinomycetota</taxon>
        <taxon>Actinomycetes</taxon>
        <taxon>Micrococcales</taxon>
        <taxon>Microbacteriaceae</taxon>
        <taxon>Frondihabitans</taxon>
    </lineage>
</organism>
<feature type="domain" description="HTH marR-type" evidence="4">
    <location>
        <begin position="22"/>
        <end position="151"/>
    </location>
</feature>
<dbReference type="PANTHER" id="PTHR33164">
    <property type="entry name" value="TRANSCRIPTIONAL REGULATOR, MARR FAMILY"/>
    <property type="match status" value="1"/>
</dbReference>
<dbReference type="InterPro" id="IPR039422">
    <property type="entry name" value="MarR/SlyA-like"/>
</dbReference>
<dbReference type="SMART" id="SM00347">
    <property type="entry name" value="HTH_MARR"/>
    <property type="match status" value="1"/>
</dbReference>
<dbReference type="InterPro" id="IPR000835">
    <property type="entry name" value="HTH_MarR-typ"/>
</dbReference>
<reference evidence="5 6" key="1">
    <citation type="submission" date="2018-10" db="EMBL/GenBank/DDBJ databases">
        <title>Sequencing the genomes of 1000 actinobacteria strains.</title>
        <authorList>
            <person name="Klenk H.-P."/>
        </authorList>
    </citation>
    <scope>NUCLEOTIDE SEQUENCE [LARGE SCALE GENOMIC DNA]</scope>
    <source>
        <strain evidence="5 6">DSM 17894</strain>
    </source>
</reference>
<evidence type="ECO:0000256" key="1">
    <source>
        <dbReference type="ARBA" id="ARBA00023015"/>
    </source>
</evidence>
<dbReference type="PROSITE" id="PS50995">
    <property type="entry name" value="HTH_MARR_2"/>
    <property type="match status" value="1"/>
</dbReference>
<evidence type="ECO:0000256" key="2">
    <source>
        <dbReference type="ARBA" id="ARBA00023125"/>
    </source>
</evidence>
<dbReference type="Gene3D" id="1.10.10.10">
    <property type="entry name" value="Winged helix-like DNA-binding domain superfamily/Winged helix DNA-binding domain"/>
    <property type="match status" value="1"/>
</dbReference>
<keyword evidence="6" id="KW-1185">Reference proteome</keyword>
<dbReference type="EMBL" id="RBKS01000001">
    <property type="protein sequence ID" value="RKR76493.1"/>
    <property type="molecule type" value="Genomic_DNA"/>
</dbReference>
<dbReference type="PROSITE" id="PS01117">
    <property type="entry name" value="HTH_MARR_1"/>
    <property type="match status" value="1"/>
</dbReference>
<evidence type="ECO:0000313" key="5">
    <source>
        <dbReference type="EMBL" id="RKR76493.1"/>
    </source>
</evidence>
<dbReference type="PANTHER" id="PTHR33164:SF43">
    <property type="entry name" value="HTH-TYPE TRANSCRIPTIONAL REPRESSOR YETL"/>
    <property type="match status" value="1"/>
</dbReference>
<evidence type="ECO:0000313" key="6">
    <source>
        <dbReference type="Proteomes" id="UP000280008"/>
    </source>
</evidence>